<protein>
    <submittedName>
        <fullName evidence="1">Uncharacterized protein</fullName>
    </submittedName>
</protein>
<sequence length="71" mass="8330">MNANNNENIVLQKELEKLQKIGNRLHKEQMNNYGKLRGFKKPLSILLQNELDGGEFRELNAVEINTYKMVR</sequence>
<organism evidence="1">
    <name type="scientific">uncultured Sulfurovum sp</name>
    <dbReference type="NCBI Taxonomy" id="269237"/>
    <lineage>
        <taxon>Bacteria</taxon>
        <taxon>Pseudomonadati</taxon>
        <taxon>Campylobacterota</taxon>
        <taxon>Epsilonproteobacteria</taxon>
        <taxon>Campylobacterales</taxon>
        <taxon>Sulfurovaceae</taxon>
        <taxon>Sulfurovum</taxon>
        <taxon>environmental samples</taxon>
    </lineage>
</organism>
<reference evidence="1" key="1">
    <citation type="submission" date="2020-01" db="EMBL/GenBank/DDBJ databases">
        <authorList>
            <person name="Meier V. D."/>
            <person name="Meier V D."/>
        </authorList>
    </citation>
    <scope>NUCLEOTIDE SEQUENCE</scope>
    <source>
        <strain evidence="1">HLG_WM_MAG_05</strain>
    </source>
</reference>
<name>A0A6S6TSG5_9BACT</name>
<dbReference type="EMBL" id="CACVAU010000062">
    <property type="protein sequence ID" value="CAA6821087.1"/>
    <property type="molecule type" value="Genomic_DNA"/>
</dbReference>
<proteinExistence type="predicted"/>
<evidence type="ECO:0000313" key="1">
    <source>
        <dbReference type="EMBL" id="CAA6821087.1"/>
    </source>
</evidence>
<gene>
    <name evidence="1" type="ORF">HELGO_WM18534</name>
</gene>
<accession>A0A6S6TSG5</accession>
<dbReference type="AlphaFoldDB" id="A0A6S6TSG5"/>